<dbReference type="Proteomes" id="UP000249645">
    <property type="component" value="Unassembled WGS sequence"/>
</dbReference>
<proteinExistence type="predicted"/>
<reference evidence="2 3" key="1">
    <citation type="submission" date="2017-11" db="EMBL/GenBank/DDBJ databases">
        <title>Infants hospitalized years apart are colonized by the same room-sourced microbial strains.</title>
        <authorList>
            <person name="Brooks B."/>
            <person name="Olm M.R."/>
            <person name="Firek B.A."/>
            <person name="Baker R."/>
            <person name="Thomas B.C."/>
            <person name="Morowitz M.J."/>
            <person name="Banfield J.F."/>
        </authorList>
    </citation>
    <scope>NUCLEOTIDE SEQUENCE [LARGE SCALE GENOMIC DNA]</scope>
    <source>
        <strain evidence="2">S2_009_000_R2_76</strain>
    </source>
</reference>
<sequence length="78" mass="9361">MYSLESMYKYAKMSLLEHQIERYNKVKEECDDFTNRFPNSPFIEKVKDYKQLSSNEIESTQNLINKIKDEQAKETNKS</sequence>
<feature type="coiled-coil region" evidence="1">
    <location>
        <begin position="16"/>
        <end position="77"/>
    </location>
</feature>
<evidence type="ECO:0000313" key="3">
    <source>
        <dbReference type="Proteomes" id="UP000249645"/>
    </source>
</evidence>
<keyword evidence="1" id="KW-0175">Coiled coil</keyword>
<comment type="caution">
    <text evidence="2">The sequence shown here is derived from an EMBL/GenBank/DDBJ whole genome shotgun (WGS) entry which is preliminary data.</text>
</comment>
<organism evidence="2 3">
    <name type="scientific">Pseudopedobacter saltans</name>
    <dbReference type="NCBI Taxonomy" id="151895"/>
    <lineage>
        <taxon>Bacteria</taxon>
        <taxon>Pseudomonadati</taxon>
        <taxon>Bacteroidota</taxon>
        <taxon>Sphingobacteriia</taxon>
        <taxon>Sphingobacteriales</taxon>
        <taxon>Sphingobacteriaceae</taxon>
        <taxon>Pseudopedobacter</taxon>
    </lineage>
</organism>
<protein>
    <submittedName>
        <fullName evidence="2">Uncharacterized protein</fullName>
    </submittedName>
</protein>
<evidence type="ECO:0000313" key="2">
    <source>
        <dbReference type="EMBL" id="PZP49234.1"/>
    </source>
</evidence>
<evidence type="ECO:0000256" key="1">
    <source>
        <dbReference type="SAM" id="Coils"/>
    </source>
</evidence>
<gene>
    <name evidence="2" type="ORF">DI598_08390</name>
</gene>
<name>A0A2W5F4N3_9SPHI</name>
<dbReference type="EMBL" id="QFOI01000121">
    <property type="protein sequence ID" value="PZP49234.1"/>
    <property type="molecule type" value="Genomic_DNA"/>
</dbReference>
<dbReference type="AlphaFoldDB" id="A0A2W5F4N3"/>
<accession>A0A2W5F4N3</accession>